<evidence type="ECO:0000256" key="5">
    <source>
        <dbReference type="ARBA" id="ARBA00022741"/>
    </source>
</evidence>
<feature type="domain" description="CoA carboxyltransferase N-terminal" evidence="14">
    <location>
        <begin position="28"/>
        <end position="213"/>
    </location>
</feature>
<dbReference type="InterPro" id="IPR000438">
    <property type="entry name" value="Acetyl_CoA_COase_Trfase_b_su"/>
</dbReference>
<keyword evidence="3" id="KW-0808">Transferase</keyword>
<dbReference type="PANTHER" id="PTHR42995">
    <property type="entry name" value="ACETYL-COENZYME A CARBOXYLASE CARBOXYL TRANSFERASE SUBUNIT BETA, CHLOROPLASTIC"/>
    <property type="match status" value="1"/>
</dbReference>
<dbReference type="Gene3D" id="3.90.226.10">
    <property type="entry name" value="2-enoyl-CoA Hydratase, Chain A, domain 1"/>
    <property type="match status" value="1"/>
</dbReference>
<evidence type="ECO:0000256" key="11">
    <source>
        <dbReference type="ARBA" id="ARBA00023160"/>
    </source>
</evidence>
<evidence type="ECO:0000256" key="9">
    <source>
        <dbReference type="ARBA" id="ARBA00022840"/>
    </source>
</evidence>
<dbReference type="Pfam" id="PF17848">
    <property type="entry name" value="Zn_ribbon_ACC"/>
    <property type="match status" value="1"/>
</dbReference>
<sequence length="213" mass="23204">MSWLDKILPPKIKNRSKSEGSSNVPEGLWHKCPSCSATIYSTELQQNDQVCPKCNHHNPLSARERLNLLLDEEGREEIAANIKPTDPLKFKDSKKYPERLAAARKATGEDDALVVMKGFMNGLPVVIAAFEFRFIGGSMGSVVGERFVQGVRRAVADNCSFICVAASGGARMQEGVNSLMQMTKTSAALHLLTEKHLPFISVLTDPTMGGVSA</sequence>
<dbReference type="Proteomes" id="UP000004473">
    <property type="component" value="Unassembled WGS sequence"/>
</dbReference>
<dbReference type="GO" id="GO:0005524">
    <property type="term" value="F:ATP binding"/>
    <property type="evidence" value="ECO:0007669"/>
    <property type="project" value="UniProtKB-KW"/>
</dbReference>
<keyword evidence="7" id="KW-0276">Fatty acid metabolism</keyword>
<gene>
    <name evidence="15" type="ORF">HMPREF1051_2407</name>
</gene>
<evidence type="ECO:0000313" key="16">
    <source>
        <dbReference type="Proteomes" id="UP000004473"/>
    </source>
</evidence>
<dbReference type="InterPro" id="IPR041010">
    <property type="entry name" value="Znf-ACC"/>
</dbReference>
<keyword evidence="2" id="KW-0444">Lipid biosynthesis</keyword>
<dbReference type="EMBL" id="AJMT01000095">
    <property type="protein sequence ID" value="EIG28846.1"/>
    <property type="molecule type" value="Genomic_DNA"/>
</dbReference>
<dbReference type="GO" id="GO:0006633">
    <property type="term" value="P:fatty acid biosynthetic process"/>
    <property type="evidence" value="ECO:0007669"/>
    <property type="project" value="UniProtKB-KW"/>
</dbReference>
<dbReference type="Pfam" id="PF01039">
    <property type="entry name" value="Carboxyl_trans"/>
    <property type="match status" value="1"/>
</dbReference>
<comment type="caution">
    <text evidence="15">The sequence shown here is derived from an EMBL/GenBank/DDBJ whole genome shotgun (WGS) entry which is preliminary data.</text>
</comment>
<dbReference type="PRINTS" id="PR01070">
    <property type="entry name" value="ACCCTRFRASEB"/>
</dbReference>
<evidence type="ECO:0000256" key="3">
    <source>
        <dbReference type="ARBA" id="ARBA00022679"/>
    </source>
</evidence>
<evidence type="ECO:0000313" key="15">
    <source>
        <dbReference type="EMBL" id="EIG28846.1"/>
    </source>
</evidence>
<evidence type="ECO:0000259" key="14">
    <source>
        <dbReference type="PROSITE" id="PS50980"/>
    </source>
</evidence>
<evidence type="ECO:0000256" key="8">
    <source>
        <dbReference type="ARBA" id="ARBA00022833"/>
    </source>
</evidence>
<dbReference type="InterPro" id="IPR034733">
    <property type="entry name" value="AcCoA_carboxyl_beta"/>
</dbReference>
<dbReference type="PANTHER" id="PTHR42995:SF5">
    <property type="entry name" value="ACETYL-COENZYME A CARBOXYLASE CARBOXYL TRANSFERASE SUBUNIT BETA, CHLOROPLASTIC"/>
    <property type="match status" value="1"/>
</dbReference>
<dbReference type="GO" id="GO:2001295">
    <property type="term" value="P:malonyl-CoA biosynthetic process"/>
    <property type="evidence" value="ECO:0007669"/>
    <property type="project" value="TreeGrafter"/>
</dbReference>
<evidence type="ECO:0000256" key="13">
    <source>
        <dbReference type="SAM" id="MobiDB-lite"/>
    </source>
</evidence>
<evidence type="ECO:0000256" key="12">
    <source>
        <dbReference type="ARBA" id="ARBA00025280"/>
    </source>
</evidence>
<keyword evidence="11" id="KW-0275">Fatty acid biosynthesis</keyword>
<dbReference type="InterPro" id="IPR011762">
    <property type="entry name" value="COA_CT_N"/>
</dbReference>
<organism evidence="15 16">
    <name type="scientific">Neisseria sicca VK64</name>
    <dbReference type="NCBI Taxonomy" id="1095748"/>
    <lineage>
        <taxon>Bacteria</taxon>
        <taxon>Pseudomonadati</taxon>
        <taxon>Pseudomonadota</taxon>
        <taxon>Betaproteobacteria</taxon>
        <taxon>Neisseriales</taxon>
        <taxon>Neisseriaceae</taxon>
        <taxon>Neisseria</taxon>
    </lineage>
</organism>
<dbReference type="GO" id="GO:0003989">
    <property type="term" value="F:acetyl-CoA carboxylase activity"/>
    <property type="evidence" value="ECO:0007669"/>
    <property type="project" value="InterPro"/>
</dbReference>
<keyword evidence="9" id="KW-0067">ATP-binding</keyword>
<keyword evidence="5" id="KW-0547">Nucleotide-binding</keyword>
<comment type="function">
    <text evidence="12">Component of the acetyl coenzyme A carboxylase (ACC) complex. Biotin carboxylase (BC) catalyzes the carboxylation of biotin on its carrier protein (BCCP) and then the CO(2) group is transferred by the transcarboxylase to acetyl-CoA to form malonyl-CoA.</text>
</comment>
<keyword evidence="6" id="KW-0863">Zinc-finger</keyword>
<proteinExistence type="predicted"/>
<evidence type="ECO:0000256" key="6">
    <source>
        <dbReference type="ARBA" id="ARBA00022771"/>
    </source>
</evidence>
<reference evidence="15 16" key="1">
    <citation type="submission" date="2012-04" db="EMBL/GenBank/DDBJ databases">
        <authorList>
            <person name="Harkins D.M."/>
            <person name="Madupu R."/>
            <person name="Durkin A.S."/>
            <person name="Torralba M."/>
            <person name="Methe B."/>
            <person name="Sutton G.G."/>
            <person name="Nelson K.E."/>
        </authorList>
    </citation>
    <scope>NUCLEOTIDE SEQUENCE [LARGE SCALE GENOMIC DNA]</scope>
    <source>
        <strain evidence="15 16">VK64</strain>
    </source>
</reference>
<dbReference type="GO" id="GO:0016740">
    <property type="term" value="F:transferase activity"/>
    <property type="evidence" value="ECO:0007669"/>
    <property type="project" value="UniProtKB-KW"/>
</dbReference>
<name>I2NSN5_NEISI</name>
<dbReference type="AlphaFoldDB" id="I2NSN5"/>
<keyword evidence="10" id="KW-0443">Lipid metabolism</keyword>
<dbReference type="GO" id="GO:0008270">
    <property type="term" value="F:zinc ion binding"/>
    <property type="evidence" value="ECO:0007669"/>
    <property type="project" value="UniProtKB-KW"/>
</dbReference>
<dbReference type="SUPFAM" id="SSF52096">
    <property type="entry name" value="ClpP/crotonase"/>
    <property type="match status" value="1"/>
</dbReference>
<feature type="region of interest" description="Disordered" evidence="13">
    <location>
        <begin position="1"/>
        <end position="25"/>
    </location>
</feature>
<evidence type="ECO:0000256" key="10">
    <source>
        <dbReference type="ARBA" id="ARBA00023098"/>
    </source>
</evidence>
<evidence type="ECO:0000256" key="1">
    <source>
        <dbReference type="ARBA" id="ARBA00004496"/>
    </source>
</evidence>
<dbReference type="InterPro" id="IPR029045">
    <property type="entry name" value="ClpP/crotonase-like_dom_sf"/>
</dbReference>
<dbReference type="GO" id="GO:0009329">
    <property type="term" value="C:acetate CoA-transferase complex"/>
    <property type="evidence" value="ECO:0007669"/>
    <property type="project" value="TreeGrafter"/>
</dbReference>
<evidence type="ECO:0000256" key="4">
    <source>
        <dbReference type="ARBA" id="ARBA00022723"/>
    </source>
</evidence>
<keyword evidence="8" id="KW-0862">Zinc</keyword>
<dbReference type="RefSeq" id="WP_003765758.1">
    <property type="nucleotide sequence ID" value="NZ_AJMT01000095.1"/>
</dbReference>
<accession>I2NSN5</accession>
<feature type="non-terminal residue" evidence="15">
    <location>
        <position position="213"/>
    </location>
</feature>
<evidence type="ECO:0000256" key="2">
    <source>
        <dbReference type="ARBA" id="ARBA00022516"/>
    </source>
</evidence>
<dbReference type="PROSITE" id="PS50980">
    <property type="entry name" value="COA_CT_NTER"/>
    <property type="match status" value="1"/>
</dbReference>
<protein>
    <submittedName>
        <fullName evidence="15">Putative acetyl-CoA carboxylase subunit beta</fullName>
    </submittedName>
</protein>
<keyword evidence="4" id="KW-0479">Metal-binding</keyword>
<comment type="subcellular location">
    <subcellularLocation>
        <location evidence="1">Cytoplasm</location>
    </subcellularLocation>
</comment>
<evidence type="ECO:0000256" key="7">
    <source>
        <dbReference type="ARBA" id="ARBA00022832"/>
    </source>
</evidence>